<evidence type="ECO:0000256" key="8">
    <source>
        <dbReference type="ARBA" id="ARBA00023012"/>
    </source>
</evidence>
<dbReference type="GO" id="GO:0006355">
    <property type="term" value="P:regulation of DNA-templated transcription"/>
    <property type="evidence" value="ECO:0007669"/>
    <property type="project" value="InterPro"/>
</dbReference>
<dbReference type="InterPro" id="IPR036890">
    <property type="entry name" value="HATPase_C_sf"/>
</dbReference>
<evidence type="ECO:0000259" key="11">
    <source>
        <dbReference type="PROSITE" id="PS50109"/>
    </source>
</evidence>
<evidence type="ECO:0000256" key="1">
    <source>
        <dbReference type="ARBA" id="ARBA00000085"/>
    </source>
</evidence>
<dbReference type="SMART" id="SM00086">
    <property type="entry name" value="PAC"/>
    <property type="match status" value="3"/>
</dbReference>
<gene>
    <name evidence="15" type="ORF">SAMN02745216_02805</name>
</gene>
<keyword evidence="5" id="KW-0547">Nucleotide-binding</keyword>
<feature type="domain" description="PAC" evidence="14">
    <location>
        <begin position="634"/>
        <end position="685"/>
    </location>
</feature>
<keyword evidence="10" id="KW-0812">Transmembrane</keyword>
<feature type="domain" description="Response regulatory" evidence="12">
    <location>
        <begin position="1182"/>
        <end position="1298"/>
    </location>
</feature>
<dbReference type="SMART" id="SM00091">
    <property type="entry name" value="PAS"/>
    <property type="match status" value="4"/>
</dbReference>
<evidence type="ECO:0000259" key="14">
    <source>
        <dbReference type="PROSITE" id="PS50113"/>
    </source>
</evidence>
<feature type="transmembrane region" description="Helical" evidence="10">
    <location>
        <begin position="102"/>
        <end position="121"/>
    </location>
</feature>
<dbReference type="EC" id="2.7.13.3" evidence="2"/>
<dbReference type="Pfam" id="PF00989">
    <property type="entry name" value="PAS"/>
    <property type="match status" value="2"/>
</dbReference>
<dbReference type="InterPro" id="IPR013656">
    <property type="entry name" value="PAS_4"/>
</dbReference>
<dbReference type="SMART" id="SM00448">
    <property type="entry name" value="REC"/>
    <property type="match status" value="1"/>
</dbReference>
<feature type="domain" description="PAS" evidence="13">
    <location>
        <begin position="560"/>
        <end position="631"/>
    </location>
</feature>
<keyword evidence="3 9" id="KW-0597">Phosphoprotein</keyword>
<dbReference type="PROSITE" id="PS50110">
    <property type="entry name" value="RESPONSE_REGULATORY"/>
    <property type="match status" value="1"/>
</dbReference>
<evidence type="ECO:0000313" key="16">
    <source>
        <dbReference type="Proteomes" id="UP000183994"/>
    </source>
</evidence>
<feature type="domain" description="PAS" evidence="13">
    <location>
        <begin position="702"/>
        <end position="758"/>
    </location>
</feature>
<feature type="domain" description="PAC" evidence="14">
    <location>
        <begin position="872"/>
        <end position="926"/>
    </location>
</feature>
<dbReference type="GO" id="GO:0005524">
    <property type="term" value="F:ATP binding"/>
    <property type="evidence" value="ECO:0007669"/>
    <property type="project" value="UniProtKB-KW"/>
</dbReference>
<dbReference type="OrthoDB" id="5422270at2"/>
<name>A0A1M6PE62_9BACT</name>
<evidence type="ECO:0000256" key="3">
    <source>
        <dbReference type="ARBA" id="ARBA00022553"/>
    </source>
</evidence>
<dbReference type="PROSITE" id="PS50109">
    <property type="entry name" value="HIS_KIN"/>
    <property type="match status" value="1"/>
</dbReference>
<keyword evidence="10" id="KW-0472">Membrane</keyword>
<dbReference type="InterPro" id="IPR033425">
    <property type="entry name" value="MASE3"/>
</dbReference>
<dbReference type="GO" id="GO:0000155">
    <property type="term" value="F:phosphorelay sensor kinase activity"/>
    <property type="evidence" value="ECO:0007669"/>
    <property type="project" value="InterPro"/>
</dbReference>
<dbReference type="InterPro" id="IPR000014">
    <property type="entry name" value="PAS"/>
</dbReference>
<dbReference type="EMBL" id="FQZU01000017">
    <property type="protein sequence ID" value="SHK06172.1"/>
    <property type="molecule type" value="Genomic_DNA"/>
</dbReference>
<evidence type="ECO:0000256" key="6">
    <source>
        <dbReference type="ARBA" id="ARBA00022777"/>
    </source>
</evidence>
<keyword evidence="7" id="KW-0067">ATP-binding</keyword>
<feature type="transmembrane region" description="Helical" evidence="10">
    <location>
        <begin position="141"/>
        <end position="159"/>
    </location>
</feature>
<dbReference type="RefSeq" id="WP_083611028.1">
    <property type="nucleotide sequence ID" value="NZ_FQZU01000017.1"/>
</dbReference>
<dbReference type="InterPro" id="IPR011006">
    <property type="entry name" value="CheY-like_superfamily"/>
</dbReference>
<dbReference type="InterPro" id="IPR013767">
    <property type="entry name" value="PAS_fold"/>
</dbReference>
<dbReference type="Gene3D" id="3.30.450.20">
    <property type="entry name" value="PAS domain"/>
    <property type="match status" value="4"/>
</dbReference>
<evidence type="ECO:0000256" key="7">
    <source>
        <dbReference type="ARBA" id="ARBA00022840"/>
    </source>
</evidence>
<keyword evidence="16" id="KW-1185">Reference proteome</keyword>
<feature type="transmembrane region" description="Helical" evidence="10">
    <location>
        <begin position="171"/>
        <end position="190"/>
    </location>
</feature>
<dbReference type="InterPro" id="IPR001789">
    <property type="entry name" value="Sig_transdc_resp-reg_receiver"/>
</dbReference>
<dbReference type="PROSITE" id="PS50112">
    <property type="entry name" value="PAS"/>
    <property type="match status" value="4"/>
</dbReference>
<dbReference type="InterPro" id="IPR035965">
    <property type="entry name" value="PAS-like_dom_sf"/>
</dbReference>
<evidence type="ECO:0000259" key="12">
    <source>
        <dbReference type="PROSITE" id="PS50110"/>
    </source>
</evidence>
<evidence type="ECO:0000256" key="4">
    <source>
        <dbReference type="ARBA" id="ARBA00022679"/>
    </source>
</evidence>
<feature type="transmembrane region" description="Helical" evidence="10">
    <location>
        <begin position="234"/>
        <end position="254"/>
    </location>
</feature>
<proteinExistence type="predicted"/>
<evidence type="ECO:0000256" key="2">
    <source>
        <dbReference type="ARBA" id="ARBA00012438"/>
    </source>
</evidence>
<comment type="catalytic activity">
    <reaction evidence="1">
        <text>ATP + protein L-histidine = ADP + protein N-phospho-L-histidine.</text>
        <dbReference type="EC" id="2.7.13.3"/>
    </reaction>
</comment>
<feature type="domain" description="PAS" evidence="13">
    <location>
        <begin position="801"/>
        <end position="847"/>
    </location>
</feature>
<dbReference type="Pfam" id="PF00512">
    <property type="entry name" value="HisKA"/>
    <property type="match status" value="1"/>
</dbReference>
<feature type="transmembrane region" description="Helical" evidence="10">
    <location>
        <begin position="69"/>
        <end position="90"/>
    </location>
</feature>
<dbReference type="Pfam" id="PF02518">
    <property type="entry name" value="HATPase_c"/>
    <property type="match status" value="1"/>
</dbReference>
<feature type="domain" description="Histidine kinase" evidence="11">
    <location>
        <begin position="939"/>
        <end position="1162"/>
    </location>
</feature>
<dbReference type="NCBIfam" id="TIGR00229">
    <property type="entry name" value="sensory_box"/>
    <property type="match status" value="3"/>
</dbReference>
<protein>
    <recommendedName>
        <fullName evidence="2">histidine kinase</fullName>
        <ecNumber evidence="2">2.7.13.3</ecNumber>
    </recommendedName>
</protein>
<dbReference type="SMART" id="SM00387">
    <property type="entry name" value="HATPase_c"/>
    <property type="match status" value="1"/>
</dbReference>
<feature type="transmembrane region" description="Helical" evidence="10">
    <location>
        <begin position="47"/>
        <end position="63"/>
    </location>
</feature>
<evidence type="ECO:0000256" key="9">
    <source>
        <dbReference type="PROSITE-ProRule" id="PRU00169"/>
    </source>
</evidence>
<dbReference type="CDD" id="cd00130">
    <property type="entry name" value="PAS"/>
    <property type="match status" value="4"/>
</dbReference>
<dbReference type="PROSITE" id="PS50113">
    <property type="entry name" value="PAC"/>
    <property type="match status" value="2"/>
</dbReference>
<reference evidence="16" key="1">
    <citation type="submission" date="2016-11" db="EMBL/GenBank/DDBJ databases">
        <authorList>
            <person name="Varghese N."/>
            <person name="Submissions S."/>
        </authorList>
    </citation>
    <scope>NUCLEOTIDE SEQUENCE [LARGE SCALE GENOMIC DNA]</scope>
    <source>
        <strain evidence="16">DSM 16219</strain>
    </source>
</reference>
<evidence type="ECO:0000256" key="5">
    <source>
        <dbReference type="ARBA" id="ARBA00022741"/>
    </source>
</evidence>
<dbReference type="Pfam" id="PF00072">
    <property type="entry name" value="Response_reg"/>
    <property type="match status" value="1"/>
</dbReference>
<feature type="transmembrane region" description="Helical" evidence="10">
    <location>
        <begin position="202"/>
        <end position="222"/>
    </location>
</feature>
<evidence type="ECO:0000256" key="10">
    <source>
        <dbReference type="SAM" id="Phobius"/>
    </source>
</evidence>
<dbReference type="Proteomes" id="UP000183994">
    <property type="component" value="Unassembled WGS sequence"/>
</dbReference>
<dbReference type="Pfam" id="PF08448">
    <property type="entry name" value="PAS_4"/>
    <property type="match status" value="2"/>
</dbReference>
<dbReference type="SUPFAM" id="SSF55874">
    <property type="entry name" value="ATPase domain of HSP90 chaperone/DNA topoisomerase II/histidine kinase"/>
    <property type="match status" value="1"/>
</dbReference>
<keyword evidence="8" id="KW-0902">Two-component regulatory system</keyword>
<dbReference type="InterPro" id="IPR000700">
    <property type="entry name" value="PAS-assoc_C"/>
</dbReference>
<accession>A0A1M6PE62</accession>
<keyword evidence="6" id="KW-0418">Kinase</keyword>
<dbReference type="InterPro" id="IPR036097">
    <property type="entry name" value="HisK_dim/P_sf"/>
</dbReference>
<feature type="domain" description="PAS" evidence="13">
    <location>
        <begin position="299"/>
        <end position="349"/>
    </location>
</feature>
<dbReference type="PRINTS" id="PR00344">
    <property type="entry name" value="BCTRLSENSOR"/>
</dbReference>
<dbReference type="PANTHER" id="PTHR43065:SF42">
    <property type="entry name" value="TWO-COMPONENT SENSOR PPRA"/>
    <property type="match status" value="1"/>
</dbReference>
<dbReference type="InterPro" id="IPR001610">
    <property type="entry name" value="PAC"/>
</dbReference>
<dbReference type="Gene3D" id="3.30.565.10">
    <property type="entry name" value="Histidine kinase-like ATPase, C-terminal domain"/>
    <property type="match status" value="1"/>
</dbReference>
<dbReference type="STRING" id="1121393.SAMN02745216_02805"/>
<evidence type="ECO:0000313" key="15">
    <source>
        <dbReference type="EMBL" id="SHK06172.1"/>
    </source>
</evidence>
<sequence length="1301" mass="145911">MGGEPDKNRQKIASGPEFFRKTTGDFSPNVLSNYWTMQAPGRKRGRRYLAVVLLLLLISLYWLSQQNFLLFHVLVEFVSIVVAWGLFVLVWNSRSMMEENALLLVGAAYFFVGCVDLLHTLSYKGMGVFSNEWGPNLPTQLWILARCLESSALFLFSIMAGKKVKAEPIMAAYGAVTLFALVSIFWWKIFPDCFVEGRGLTPFKVISEYVICATLLASLAVLRKNRRFLNPYIYRMMSLSMAATIASELSFTFYISVYGISNVIGHLFKIISFYLIYRSLIYSGLRRPFETLFNSLKVSQTSYRHLFDTMSQGVLVIDASGNLTEANPSACEILGLSREELVGQNLYKDDWNVILETGEAMPPDQSPAKRAFETGEPVRDCVRGVYNPKLKEYRWIQLSIVPRFSHGGEHPDQVQAVMSDITEMRRAEEFLRKRVSELQCLYGLGRLVETPGITLEEIIRGCVELIPHGLRHSSMAWAGISFEGQTYATENYKDTALKVSTPIEVEGERLGVIEAGYLKAPPLHDGEAFLREEADLLHALAERLGRVAARIRMQETMEENQARQRALLEGLPDLLFRMDRKGRYLFISDKAAEVMGLAPGQGIGKTHRELGYPEYQAAFLDKGLNRVFTTNAGCESELVVTGKHPAKMYNVRFVPVRDAKKQLTSVLGICRDITEHRKVERDFKSLFEEMMDGFALHEIICDDDGKPVDYRFLAINPAFERMTGLKGEDILGKRVLEVLPLTEKSWIEAYGKVALTGEPISFENYSMALDRHFYVTAYRPAPGQFACIFADVSESRKTEADRERLIQAVEQSGETIVITDADGNIQYVNPSFERVSGYSREEVIGRNPNILKSGEQDEAFYAQMWQTISSGRTWEGRMVNKTKDGGFFTEKASISPVMDKNGEITNYIGVKRDITEEIQLEERLAQSQKMEAIGTLAGGIAHDFNNILTPIFGFTEMLKEDIPPDSSMQNYVEEVFHAALRARELVKQILTFSRQDNQEIRPLRLQPIIKEAMKLLRGAIPTTIDFQLDIAAECGIVMADPTQIHQIVMNLATNAYHAMEMTGGALTVKLKETAIPSNDPSFPELSGGKYAVLIVSDTGVGLEDKVLERIFDPYYTTKPRGKGTGLGLSVVHGIVTSAQGAVRVFSESGRGTKFSVYLPIKERGFEGGEKTEETPVPGGSEKILLVDDEAPVERLEKRILERLGYDVFSCSSSLLALESFTKEPHAFDLLVTDMTMPNMTGDQLAMEMRKIRPELPVIICTGFSNFIDEEKAASMGIQGYVMKPVVKRELAQVVRTALDQA</sequence>
<dbReference type="InterPro" id="IPR003661">
    <property type="entry name" value="HisK_dim/P_dom"/>
</dbReference>
<dbReference type="InterPro" id="IPR003594">
    <property type="entry name" value="HATPase_dom"/>
</dbReference>
<dbReference type="SMART" id="SM00388">
    <property type="entry name" value="HisKA"/>
    <property type="match status" value="1"/>
</dbReference>
<feature type="modified residue" description="4-aspartylphosphate" evidence="9">
    <location>
        <position position="1233"/>
    </location>
</feature>
<dbReference type="SUPFAM" id="SSF47384">
    <property type="entry name" value="Homodimeric domain of signal transducing histidine kinase"/>
    <property type="match status" value="1"/>
</dbReference>
<dbReference type="Pfam" id="PF17159">
    <property type="entry name" value="MASE3"/>
    <property type="match status" value="1"/>
</dbReference>
<keyword evidence="4" id="KW-0808">Transferase</keyword>
<dbReference type="Gene3D" id="1.10.287.130">
    <property type="match status" value="1"/>
</dbReference>
<dbReference type="InterPro" id="IPR004358">
    <property type="entry name" value="Sig_transdc_His_kin-like_C"/>
</dbReference>
<evidence type="ECO:0000259" key="13">
    <source>
        <dbReference type="PROSITE" id="PS50112"/>
    </source>
</evidence>
<dbReference type="SUPFAM" id="SSF52172">
    <property type="entry name" value="CheY-like"/>
    <property type="match status" value="1"/>
</dbReference>
<dbReference type="Gene3D" id="3.40.50.2300">
    <property type="match status" value="1"/>
</dbReference>
<dbReference type="SUPFAM" id="SSF55785">
    <property type="entry name" value="PYP-like sensor domain (PAS domain)"/>
    <property type="match status" value="4"/>
</dbReference>
<dbReference type="InterPro" id="IPR005467">
    <property type="entry name" value="His_kinase_dom"/>
</dbReference>
<dbReference type="CDD" id="cd00082">
    <property type="entry name" value="HisKA"/>
    <property type="match status" value="1"/>
</dbReference>
<organism evidence="15 16">
    <name type="scientific">Desulfatibacillum alkenivorans DSM 16219</name>
    <dbReference type="NCBI Taxonomy" id="1121393"/>
    <lineage>
        <taxon>Bacteria</taxon>
        <taxon>Pseudomonadati</taxon>
        <taxon>Thermodesulfobacteriota</taxon>
        <taxon>Desulfobacteria</taxon>
        <taxon>Desulfobacterales</taxon>
        <taxon>Desulfatibacillaceae</taxon>
        <taxon>Desulfatibacillum</taxon>
    </lineage>
</organism>
<dbReference type="PANTHER" id="PTHR43065">
    <property type="entry name" value="SENSOR HISTIDINE KINASE"/>
    <property type="match status" value="1"/>
</dbReference>
<keyword evidence="10" id="KW-1133">Transmembrane helix</keyword>